<evidence type="ECO:0000313" key="2">
    <source>
        <dbReference type="EMBL" id="QJA65332.1"/>
    </source>
</evidence>
<dbReference type="EMBL" id="MT144143">
    <property type="protein sequence ID" value="QJA49564.1"/>
    <property type="molecule type" value="Genomic_DNA"/>
</dbReference>
<evidence type="ECO:0000313" key="1">
    <source>
        <dbReference type="EMBL" id="QJA49564.1"/>
    </source>
</evidence>
<evidence type="ECO:0000313" key="3">
    <source>
        <dbReference type="EMBL" id="QJA82872.1"/>
    </source>
</evidence>
<proteinExistence type="predicted"/>
<sequence>MAAFDEMKAWIKEAKEINPEPLTDCPECGWSLSKNEDGQLHCPFCGWPNMQEGVPV</sequence>
<dbReference type="EMBL" id="MT144916">
    <property type="protein sequence ID" value="QJI01335.1"/>
    <property type="molecule type" value="Genomic_DNA"/>
</dbReference>
<name>A0A6H1ZPR7_9ZZZZ</name>
<reference evidence="1" key="1">
    <citation type="submission" date="2020-03" db="EMBL/GenBank/DDBJ databases">
        <title>The deep terrestrial virosphere.</title>
        <authorList>
            <person name="Holmfeldt K."/>
            <person name="Nilsson E."/>
            <person name="Simone D."/>
            <person name="Lopez-Fernandez M."/>
            <person name="Wu X."/>
            <person name="de Brujin I."/>
            <person name="Lundin D."/>
            <person name="Andersson A."/>
            <person name="Bertilsson S."/>
            <person name="Dopson M."/>
        </authorList>
    </citation>
    <scope>NUCLEOTIDE SEQUENCE</scope>
    <source>
        <strain evidence="3">MM415A00356</strain>
        <strain evidence="2">MM415B00404</strain>
        <strain evidence="1">TM448A01405</strain>
        <strain evidence="4">TM448B02468</strain>
    </source>
</reference>
<evidence type="ECO:0000313" key="4">
    <source>
        <dbReference type="EMBL" id="QJI01335.1"/>
    </source>
</evidence>
<accession>A0A6H1ZPR7</accession>
<dbReference type="EMBL" id="MT141536">
    <property type="protein sequence ID" value="QJA65332.1"/>
    <property type="molecule type" value="Genomic_DNA"/>
</dbReference>
<organism evidence="1">
    <name type="scientific">viral metagenome</name>
    <dbReference type="NCBI Taxonomy" id="1070528"/>
    <lineage>
        <taxon>unclassified sequences</taxon>
        <taxon>metagenomes</taxon>
        <taxon>organismal metagenomes</taxon>
    </lineage>
</organism>
<dbReference type="EMBL" id="MT142498">
    <property type="protein sequence ID" value="QJA82872.1"/>
    <property type="molecule type" value="Genomic_DNA"/>
</dbReference>
<protein>
    <submittedName>
        <fullName evidence="1">Uncharacterized protein</fullName>
    </submittedName>
</protein>
<dbReference type="AlphaFoldDB" id="A0A6H1ZPR7"/>
<gene>
    <name evidence="3" type="ORF">MM415A00356_0021</name>
    <name evidence="2" type="ORF">MM415B00404_0034</name>
    <name evidence="1" type="ORF">TM448A01405_0003</name>
    <name evidence="4" type="ORF">TM448B02468_0004</name>
</gene>